<dbReference type="InterPro" id="IPR053173">
    <property type="entry name" value="SAM-binding_MTase"/>
</dbReference>
<name>A0ABT0CBS1_THEVL</name>
<dbReference type="RefSeq" id="WP_244350440.1">
    <property type="nucleotide sequence ID" value="NZ_JAFIRA010000022.1"/>
</dbReference>
<keyword evidence="4" id="KW-1185">Reference proteome</keyword>
<evidence type="ECO:0000259" key="1">
    <source>
        <dbReference type="Pfam" id="PF13847"/>
    </source>
</evidence>
<organism evidence="3 4">
    <name type="scientific">Thermostichus vulcanus str. 'Rupite'</name>
    <dbReference type="NCBI Taxonomy" id="2813851"/>
    <lineage>
        <taxon>Bacteria</taxon>
        <taxon>Bacillati</taxon>
        <taxon>Cyanobacteriota</taxon>
        <taxon>Cyanophyceae</taxon>
        <taxon>Thermostichales</taxon>
        <taxon>Thermostichaceae</taxon>
        <taxon>Thermostichus</taxon>
    </lineage>
</organism>
<dbReference type="Pfam" id="PF21320">
    <property type="entry name" value="WHD_Rv2258c"/>
    <property type="match status" value="1"/>
</dbReference>
<dbReference type="SUPFAM" id="SSF46785">
    <property type="entry name" value="Winged helix' DNA-binding domain"/>
    <property type="match status" value="1"/>
</dbReference>
<accession>A0ABT0CBS1</accession>
<dbReference type="Gene3D" id="3.40.50.150">
    <property type="entry name" value="Vaccinia Virus protein VP39"/>
    <property type="match status" value="1"/>
</dbReference>
<dbReference type="InterPro" id="IPR029063">
    <property type="entry name" value="SAM-dependent_MTases_sf"/>
</dbReference>
<dbReference type="GO" id="GO:0008168">
    <property type="term" value="F:methyltransferase activity"/>
    <property type="evidence" value="ECO:0007669"/>
    <property type="project" value="UniProtKB-KW"/>
</dbReference>
<keyword evidence="3" id="KW-0808">Transferase</keyword>
<reference evidence="3" key="1">
    <citation type="submission" date="2021-02" db="EMBL/GenBank/DDBJ databases">
        <title>The CRISPR/cas machinery reduction and long-range gene transfer in the hot spring cyanobacterium Synechococcus.</title>
        <authorList>
            <person name="Dvorak P."/>
            <person name="Jahodarova E."/>
            <person name="Hasler P."/>
            <person name="Poulickova A."/>
        </authorList>
    </citation>
    <scope>NUCLEOTIDE SEQUENCE</scope>
    <source>
        <strain evidence="3">Rupite</strain>
    </source>
</reference>
<evidence type="ECO:0000259" key="2">
    <source>
        <dbReference type="Pfam" id="PF21320"/>
    </source>
</evidence>
<dbReference type="InterPro" id="IPR025714">
    <property type="entry name" value="Methyltranfer_dom"/>
</dbReference>
<dbReference type="GO" id="GO:0032259">
    <property type="term" value="P:methylation"/>
    <property type="evidence" value="ECO:0007669"/>
    <property type="project" value="UniProtKB-KW"/>
</dbReference>
<keyword evidence="3" id="KW-0489">Methyltransferase</keyword>
<comment type="caution">
    <text evidence="3">The sequence shown here is derived from an EMBL/GenBank/DDBJ whole genome shotgun (WGS) entry which is preliminary data.</text>
</comment>
<dbReference type="Pfam" id="PF13847">
    <property type="entry name" value="Methyltransf_31"/>
    <property type="match status" value="1"/>
</dbReference>
<protein>
    <submittedName>
        <fullName evidence="3">Class I SAM-dependent methyltransferase</fullName>
    </submittedName>
</protein>
<dbReference type="Proteomes" id="UP000830835">
    <property type="component" value="Unassembled WGS sequence"/>
</dbReference>
<dbReference type="InterPro" id="IPR036390">
    <property type="entry name" value="WH_DNA-bd_sf"/>
</dbReference>
<evidence type="ECO:0000313" key="4">
    <source>
        <dbReference type="Proteomes" id="UP000830835"/>
    </source>
</evidence>
<dbReference type="CDD" id="cd02440">
    <property type="entry name" value="AdoMet_MTases"/>
    <property type="match status" value="1"/>
</dbReference>
<dbReference type="PANTHER" id="PTHR45128:SF1">
    <property type="entry name" value="S-ADENOSYLMETHIONINE-DEPENDENT METHYLTRANSFERASE RV2258C"/>
    <property type="match status" value="1"/>
</dbReference>
<dbReference type="Gene3D" id="1.10.10.10">
    <property type="entry name" value="Winged helix-like DNA-binding domain superfamily/Winged helix DNA-binding domain"/>
    <property type="match status" value="1"/>
</dbReference>
<dbReference type="InterPro" id="IPR036388">
    <property type="entry name" value="WH-like_DNA-bd_sf"/>
</dbReference>
<gene>
    <name evidence="3" type="ORF">JX360_09625</name>
</gene>
<dbReference type="EMBL" id="JAFIRA010000022">
    <property type="protein sequence ID" value="MCJ2543162.1"/>
    <property type="molecule type" value="Genomic_DNA"/>
</dbReference>
<dbReference type="SUPFAM" id="SSF53335">
    <property type="entry name" value="S-adenosyl-L-methionine-dependent methyltransferases"/>
    <property type="match status" value="1"/>
</dbReference>
<dbReference type="InterPro" id="IPR048711">
    <property type="entry name" value="WHD_Rv2258c"/>
</dbReference>
<proteinExistence type="predicted"/>
<sequence length="359" mass="40114">MSDTQVAFAQEKADAFAEHALTALNHAALILMMSVGHQTQLFDIMGSLPKSSSQQIADAANLQERYVREWLNALVTARVVEYDSLDRTYLLPPEHAAFLTRAAGAANFATYAQYIPVLASVEEKIITCFHQGGGVNYSEYGRFHQVMAEDSNLNIVEALEEHILPLIPEVQTALQQGIDVLDVGCGRGKALLKMARLYPNSRFRGYDLNSDAIEFANAEAERVNATNVRYEVQDTTQFDEPESYDFITTFDAVHDQARPDQVLKRIYRALRPDGVYLMQDIRATTQVDGNMEHPLAPFLYTISCMHCMSVSLAAGGVGLGTMWGREQAKQLLQEAGFTSVILHELPHDIMNDYYVIRKN</sequence>
<dbReference type="PANTHER" id="PTHR45128">
    <property type="entry name" value="METHYLTRANSFERASE TYPE 11"/>
    <property type="match status" value="1"/>
</dbReference>
<feature type="domain" description="Methyltransferase" evidence="1">
    <location>
        <begin position="176"/>
        <end position="335"/>
    </location>
</feature>
<feature type="domain" description="S-adenosylmethionine-dependent methyltransferase Rv2258c-like winged HTH" evidence="2">
    <location>
        <begin position="27"/>
        <end position="101"/>
    </location>
</feature>
<evidence type="ECO:0000313" key="3">
    <source>
        <dbReference type="EMBL" id="MCJ2543162.1"/>
    </source>
</evidence>